<gene>
    <name evidence="2" type="ORF">B7702_06285</name>
    <name evidence="3" type="ORF">D8855_06005</name>
</gene>
<accession>A0A1X1JLL5</accession>
<evidence type="ECO:0000313" key="5">
    <source>
        <dbReference type="Proteomes" id="UP000277742"/>
    </source>
</evidence>
<dbReference type="AlphaFoldDB" id="A0A1X1JLL5"/>
<proteinExistence type="predicted"/>
<evidence type="ECO:0000259" key="1">
    <source>
        <dbReference type="Pfam" id="PF20276"/>
    </source>
</evidence>
<protein>
    <recommendedName>
        <fullName evidence="1">ABC-three component systems C-terminal domain-containing protein</fullName>
    </recommendedName>
</protein>
<dbReference type="Pfam" id="PF20276">
    <property type="entry name" value="CTD1"/>
    <property type="match status" value="1"/>
</dbReference>
<reference evidence="2" key="2">
    <citation type="submission" date="2017-04" db="EMBL/GenBank/DDBJ databases">
        <authorList>
            <person name="Afonso C.L."/>
            <person name="Miller P.J."/>
            <person name="Scott M.A."/>
            <person name="Spackman E."/>
            <person name="Goraichik I."/>
            <person name="Dimitrov K.M."/>
            <person name="Suarez D.L."/>
            <person name="Swayne D.E."/>
        </authorList>
    </citation>
    <scope>NUCLEOTIDE SEQUENCE</scope>
    <source>
        <strain evidence="2">RH_777_07</strain>
    </source>
</reference>
<reference evidence="2 4" key="1">
    <citation type="journal article" date="2016" name="Eur. J. Clin. Microbiol. Infect. Dis.">
        <title>Whole genome sequencing as a tool for phylogenetic analysis of clinical strains of Mitis group streptococci.</title>
        <authorList>
            <person name="Rasmussen L.H."/>
            <person name="Dargis R."/>
            <person name="Hojholt K."/>
            <person name="Christensen J.J."/>
            <person name="Skovgaard O."/>
            <person name="Justesen U.S."/>
            <person name="Rosenvinge F.S."/>
            <person name="Moser C."/>
            <person name="Lukjancenko O."/>
            <person name="Rasmussen S."/>
            <person name="Nielsen X.C."/>
        </authorList>
    </citation>
    <scope>NUCLEOTIDE SEQUENCE [LARGE SCALE GENOMIC DNA]</scope>
    <source>
        <strain evidence="2 4">RH_777_07</strain>
    </source>
</reference>
<feature type="domain" description="ABC-three component systems C-terminal" evidence="1">
    <location>
        <begin position="140"/>
        <end position="370"/>
    </location>
</feature>
<dbReference type="Proteomes" id="UP000277742">
    <property type="component" value="Unassembled WGS sequence"/>
</dbReference>
<evidence type="ECO:0000313" key="2">
    <source>
        <dbReference type="EMBL" id="ORO88032.1"/>
    </source>
</evidence>
<evidence type="ECO:0000313" key="3">
    <source>
        <dbReference type="EMBL" id="RSI81358.1"/>
    </source>
</evidence>
<organism evidence="2 4">
    <name type="scientific">Streptococcus mitis</name>
    <dbReference type="NCBI Taxonomy" id="28037"/>
    <lineage>
        <taxon>Bacteria</taxon>
        <taxon>Bacillati</taxon>
        <taxon>Bacillota</taxon>
        <taxon>Bacilli</taxon>
        <taxon>Lactobacillales</taxon>
        <taxon>Streptococcaceae</taxon>
        <taxon>Streptococcus</taxon>
        <taxon>Streptococcus mitis group</taxon>
    </lineage>
</organism>
<sequence>MKYDRRNATSSWSGYNHQGKVGIFLALTELRKLVEKEEDYSSYELILEKNGGEDVEIFQAQTVVSRHQVKAKKAGKYPNDYANVRTINSRLHPTGYQTSGTNRNNRFLHVICEVRGWDMDKQTFQQTYKRAAYVPNQSQVQLYTYPDGKKYCDLVVDNQSPIDNFCKNEIKEILKFSKSSLVDDIEHIEETLSEIKDLISRQIVQSHSNGNGAYSVISFQEIFNIITSQAKRQRQSIRRAKLSLEMYWNNIVEDDVDTTVINQILNLPDDKFEQLLTDLHPDGDISGSKRLNDIGRLIDEISIEYILYNFLKTCKQERLSLDSLRYNLNHESLRLSMIHAPKGAESRVRDKIMTNESFIRASFDTDYLINLCINGKKFFEEKPIHEDGKEKLLAGALGEEKNIIFSNNLEYIDYVNTVEKLKED</sequence>
<evidence type="ECO:0000313" key="4">
    <source>
        <dbReference type="Proteomes" id="UP000193849"/>
    </source>
</evidence>
<dbReference type="InterPro" id="IPR046920">
    <property type="entry name" value="ABC-3C_CTD1"/>
</dbReference>
<dbReference type="EMBL" id="NCVD01000049">
    <property type="protein sequence ID" value="ORO88032.1"/>
    <property type="molecule type" value="Genomic_DNA"/>
</dbReference>
<dbReference type="EMBL" id="RJNR01000007">
    <property type="protein sequence ID" value="RSI81358.1"/>
    <property type="molecule type" value="Genomic_DNA"/>
</dbReference>
<dbReference type="Proteomes" id="UP000193849">
    <property type="component" value="Unassembled WGS sequence"/>
</dbReference>
<reference evidence="3 5" key="3">
    <citation type="submission" date="2018-11" db="EMBL/GenBank/DDBJ databases">
        <title>Species Designations Belie Phenotypic and Genotypic Heterogeneity in Oral Streptococci.</title>
        <authorList>
            <person name="Velsko I."/>
        </authorList>
    </citation>
    <scope>NUCLEOTIDE SEQUENCE [LARGE SCALE GENOMIC DNA]</scope>
    <source>
        <strain evidence="3 5">BCA12</strain>
    </source>
</reference>
<comment type="caution">
    <text evidence="2">The sequence shown here is derived from an EMBL/GenBank/DDBJ whole genome shotgun (WGS) entry which is preliminary data.</text>
</comment>
<name>A0A1X1JLL5_STRMT</name>